<comment type="caution">
    <text evidence="1">The sequence shown here is derived from an EMBL/GenBank/DDBJ whole genome shotgun (WGS) entry which is preliminary data.</text>
</comment>
<keyword evidence="2" id="KW-1185">Reference proteome</keyword>
<dbReference type="OrthoDB" id="6373008at2759"/>
<evidence type="ECO:0000313" key="2">
    <source>
        <dbReference type="Proteomes" id="UP000324222"/>
    </source>
</evidence>
<reference evidence="1 2" key="1">
    <citation type="submission" date="2019-05" db="EMBL/GenBank/DDBJ databases">
        <title>Another draft genome of Portunus trituberculatus and its Hox gene families provides insights of decapod evolution.</title>
        <authorList>
            <person name="Jeong J.-H."/>
            <person name="Song I."/>
            <person name="Kim S."/>
            <person name="Choi T."/>
            <person name="Kim D."/>
            <person name="Ryu S."/>
            <person name="Kim W."/>
        </authorList>
    </citation>
    <scope>NUCLEOTIDE SEQUENCE [LARGE SCALE GENOMIC DNA]</scope>
    <source>
        <tissue evidence="1">Muscle</tissue>
    </source>
</reference>
<organism evidence="1 2">
    <name type="scientific">Portunus trituberculatus</name>
    <name type="common">Swimming crab</name>
    <name type="synonym">Neptunus trituberculatus</name>
    <dbReference type="NCBI Taxonomy" id="210409"/>
    <lineage>
        <taxon>Eukaryota</taxon>
        <taxon>Metazoa</taxon>
        <taxon>Ecdysozoa</taxon>
        <taxon>Arthropoda</taxon>
        <taxon>Crustacea</taxon>
        <taxon>Multicrustacea</taxon>
        <taxon>Malacostraca</taxon>
        <taxon>Eumalacostraca</taxon>
        <taxon>Eucarida</taxon>
        <taxon>Decapoda</taxon>
        <taxon>Pleocyemata</taxon>
        <taxon>Brachyura</taxon>
        <taxon>Eubrachyura</taxon>
        <taxon>Portunoidea</taxon>
        <taxon>Portunidae</taxon>
        <taxon>Portuninae</taxon>
        <taxon>Portunus</taxon>
    </lineage>
</organism>
<accession>A0A5B7DES1</accession>
<dbReference type="EMBL" id="VSRR010000782">
    <property type="protein sequence ID" value="MPC19586.1"/>
    <property type="molecule type" value="Genomic_DNA"/>
</dbReference>
<sequence>MHHYHHHCHSTTTTTTTTTTIMTLHQITIVKISQPSLSSHNCHSARFRLFPSRSLSANKPYFILPRIPFRYSHFPPIICPMPRLPIADYLPSIFCVYCSTTDCEPKSDCVEKGGFCANSCPDENKEEGLCFGTDCVCCLLPKCKPADTCAELGGFCAKTCPSGTLEEEKCDGDCKCCIPERE</sequence>
<dbReference type="AlphaFoldDB" id="A0A5B7DES1"/>
<gene>
    <name evidence="1" type="ORF">E2C01_012504</name>
</gene>
<evidence type="ECO:0000313" key="1">
    <source>
        <dbReference type="EMBL" id="MPC19586.1"/>
    </source>
</evidence>
<proteinExistence type="predicted"/>
<protein>
    <submittedName>
        <fullName evidence="1">Uncharacterized protein</fullName>
    </submittedName>
</protein>
<name>A0A5B7DES1_PORTR</name>
<dbReference type="Proteomes" id="UP000324222">
    <property type="component" value="Unassembled WGS sequence"/>
</dbReference>